<keyword evidence="1" id="KW-1133">Transmembrane helix</keyword>
<dbReference type="AlphaFoldDB" id="A0A6I0F5G4"/>
<dbReference type="OrthoDB" id="9913308at2"/>
<gene>
    <name evidence="2" type="ORF">F8154_02190</name>
</gene>
<accession>A0A6I0F5G4</accession>
<evidence type="ECO:0000313" key="3">
    <source>
        <dbReference type="Proteomes" id="UP000432715"/>
    </source>
</evidence>
<reference evidence="2 3" key="1">
    <citation type="submission" date="2019-10" db="EMBL/GenBank/DDBJ databases">
        <title>Alkaliphilus serpentinus sp. nov. and Alkaliphilus pronyensis sp. nov., two novel anaerobic alkaliphilic species isolated from the serpentinized-hosted hydrothermal field of the Prony Bay (New Caledonia).</title>
        <authorList>
            <person name="Postec A."/>
        </authorList>
    </citation>
    <scope>NUCLEOTIDE SEQUENCE [LARGE SCALE GENOMIC DNA]</scope>
    <source>
        <strain evidence="2 3">LacV</strain>
    </source>
</reference>
<keyword evidence="1" id="KW-0812">Transmembrane</keyword>
<evidence type="ECO:0000313" key="2">
    <source>
        <dbReference type="EMBL" id="KAB3537810.1"/>
    </source>
</evidence>
<sequence length="139" mass="16342">MDFKRINICLMVLIFISIIIFRPTITYTYIQSSPAAHIVNPDWQNYISKYDSEAQLDFLRLNKEELIDILGSPYITIQKNSKMIIKDRKEEILIYMPFIRGENKGTTAIYLYINNNSIVDYRVDDCLGIDTSILPNYFR</sequence>
<proteinExistence type="predicted"/>
<dbReference type="RefSeq" id="WP_151859955.1">
    <property type="nucleotide sequence ID" value="NZ_WBZC01000008.1"/>
</dbReference>
<dbReference type="EMBL" id="WBZC01000008">
    <property type="protein sequence ID" value="KAB3537810.1"/>
    <property type="molecule type" value="Genomic_DNA"/>
</dbReference>
<protein>
    <submittedName>
        <fullName evidence="2">Uncharacterized protein</fullName>
    </submittedName>
</protein>
<evidence type="ECO:0000256" key="1">
    <source>
        <dbReference type="SAM" id="Phobius"/>
    </source>
</evidence>
<organism evidence="2 3">
    <name type="scientific">Alkaliphilus pronyensis</name>
    <dbReference type="NCBI Taxonomy" id="1482732"/>
    <lineage>
        <taxon>Bacteria</taxon>
        <taxon>Bacillati</taxon>
        <taxon>Bacillota</taxon>
        <taxon>Clostridia</taxon>
        <taxon>Peptostreptococcales</taxon>
        <taxon>Natronincolaceae</taxon>
        <taxon>Alkaliphilus</taxon>
    </lineage>
</organism>
<keyword evidence="1" id="KW-0472">Membrane</keyword>
<feature type="transmembrane region" description="Helical" evidence="1">
    <location>
        <begin position="7"/>
        <end position="30"/>
    </location>
</feature>
<dbReference type="Proteomes" id="UP000432715">
    <property type="component" value="Unassembled WGS sequence"/>
</dbReference>
<name>A0A6I0F5G4_9FIRM</name>
<keyword evidence="3" id="KW-1185">Reference proteome</keyword>
<comment type="caution">
    <text evidence="2">The sequence shown here is derived from an EMBL/GenBank/DDBJ whole genome shotgun (WGS) entry which is preliminary data.</text>
</comment>